<dbReference type="EMBL" id="JBFOLJ010000010">
    <property type="protein sequence ID" value="KAL2503242.1"/>
    <property type="molecule type" value="Genomic_DNA"/>
</dbReference>
<organism evidence="1 2">
    <name type="scientific">Forsythia ovata</name>
    <dbReference type="NCBI Taxonomy" id="205694"/>
    <lineage>
        <taxon>Eukaryota</taxon>
        <taxon>Viridiplantae</taxon>
        <taxon>Streptophyta</taxon>
        <taxon>Embryophyta</taxon>
        <taxon>Tracheophyta</taxon>
        <taxon>Spermatophyta</taxon>
        <taxon>Magnoliopsida</taxon>
        <taxon>eudicotyledons</taxon>
        <taxon>Gunneridae</taxon>
        <taxon>Pentapetalae</taxon>
        <taxon>asterids</taxon>
        <taxon>lamiids</taxon>
        <taxon>Lamiales</taxon>
        <taxon>Oleaceae</taxon>
        <taxon>Forsythieae</taxon>
        <taxon>Forsythia</taxon>
    </lineage>
</organism>
<reference evidence="2" key="1">
    <citation type="submission" date="2024-07" db="EMBL/GenBank/DDBJ databases">
        <title>Two chromosome-level genome assemblies of Korean endemic species Abeliophyllum distichum and Forsythia ovata (Oleaceae).</title>
        <authorList>
            <person name="Jang H."/>
        </authorList>
    </citation>
    <scope>NUCLEOTIDE SEQUENCE [LARGE SCALE GENOMIC DNA]</scope>
</reference>
<name>A0ABD1SUA6_9LAMI</name>
<comment type="caution">
    <text evidence="1">The sequence shown here is derived from an EMBL/GenBank/DDBJ whole genome shotgun (WGS) entry which is preliminary data.</text>
</comment>
<sequence>MIERFDFTSEPTKHYVPLSSYTIGILNSPHVVESFEDDTIVQSINQNTEETDNYMKSTPSRTPINLQQHPTMHTCFSCTELKLIFSLGSIVTISHQSYCCHCVSSSQRVQGHFPGEVPLPFHHHQCYLCHCLSSSRRLLYV</sequence>
<evidence type="ECO:0000313" key="2">
    <source>
        <dbReference type="Proteomes" id="UP001604277"/>
    </source>
</evidence>
<protein>
    <submittedName>
        <fullName evidence="1">Uncharacterized protein</fullName>
    </submittedName>
</protein>
<gene>
    <name evidence="1" type="ORF">Fot_37090</name>
</gene>
<dbReference type="AlphaFoldDB" id="A0ABD1SUA6"/>
<evidence type="ECO:0000313" key="1">
    <source>
        <dbReference type="EMBL" id="KAL2503242.1"/>
    </source>
</evidence>
<keyword evidence="2" id="KW-1185">Reference proteome</keyword>
<proteinExistence type="predicted"/>
<accession>A0ABD1SUA6</accession>
<dbReference type="Proteomes" id="UP001604277">
    <property type="component" value="Unassembled WGS sequence"/>
</dbReference>